<keyword evidence="1" id="KW-0812">Transmembrane</keyword>
<organism evidence="2 3">
    <name type="scientific">Candidatus Gemmiger avicola</name>
    <dbReference type="NCBI Taxonomy" id="2838605"/>
    <lineage>
        <taxon>Bacteria</taxon>
        <taxon>Bacillati</taxon>
        <taxon>Bacillota</taxon>
        <taxon>Clostridia</taxon>
        <taxon>Eubacteriales</taxon>
        <taxon>Gemmiger</taxon>
    </lineage>
</organism>
<evidence type="ECO:0000313" key="3">
    <source>
        <dbReference type="Proteomes" id="UP000886803"/>
    </source>
</evidence>
<feature type="transmembrane region" description="Helical" evidence="1">
    <location>
        <begin position="29"/>
        <end position="47"/>
    </location>
</feature>
<sequence>MPPVWTAVGVCCLVIVLRAAAAQRHTVCALLTSALCGAAGLAAVSLLTPWTGVRLPVNAFTGGVAAVLGLPGVILMLLLPCFL</sequence>
<evidence type="ECO:0000313" key="2">
    <source>
        <dbReference type="EMBL" id="HJB40920.1"/>
    </source>
</evidence>
<gene>
    <name evidence="2" type="ORF">H9945_00305</name>
</gene>
<keyword evidence="1" id="KW-1133">Transmembrane helix</keyword>
<accession>A0A9D2M3R6</accession>
<dbReference type="EMBL" id="DWYG01000003">
    <property type="protein sequence ID" value="HJB40920.1"/>
    <property type="molecule type" value="Genomic_DNA"/>
</dbReference>
<protein>
    <submittedName>
        <fullName evidence="2">Pro-sigmaK processing inhibitor BofA family protein</fullName>
    </submittedName>
</protein>
<proteinExistence type="predicted"/>
<name>A0A9D2M3R6_9FIRM</name>
<reference evidence="2" key="2">
    <citation type="submission" date="2021-04" db="EMBL/GenBank/DDBJ databases">
        <authorList>
            <person name="Gilroy R."/>
        </authorList>
    </citation>
    <scope>NUCLEOTIDE SEQUENCE</scope>
    <source>
        <strain evidence="2">ChiBcec8-13705</strain>
    </source>
</reference>
<dbReference type="Proteomes" id="UP000886803">
    <property type="component" value="Unassembled WGS sequence"/>
</dbReference>
<evidence type="ECO:0000256" key="1">
    <source>
        <dbReference type="SAM" id="Phobius"/>
    </source>
</evidence>
<comment type="caution">
    <text evidence="2">The sequence shown here is derived from an EMBL/GenBank/DDBJ whole genome shotgun (WGS) entry which is preliminary data.</text>
</comment>
<dbReference type="Pfam" id="PF07441">
    <property type="entry name" value="BofA"/>
    <property type="match status" value="1"/>
</dbReference>
<feature type="transmembrane region" description="Helical" evidence="1">
    <location>
        <begin position="59"/>
        <end position="79"/>
    </location>
</feature>
<keyword evidence="1" id="KW-0472">Membrane</keyword>
<dbReference type="AlphaFoldDB" id="A0A9D2M3R6"/>
<dbReference type="InterPro" id="IPR010001">
    <property type="entry name" value="BofA"/>
</dbReference>
<reference evidence="2" key="1">
    <citation type="journal article" date="2021" name="PeerJ">
        <title>Extensive microbial diversity within the chicken gut microbiome revealed by metagenomics and culture.</title>
        <authorList>
            <person name="Gilroy R."/>
            <person name="Ravi A."/>
            <person name="Getino M."/>
            <person name="Pursley I."/>
            <person name="Horton D.L."/>
            <person name="Alikhan N.F."/>
            <person name="Baker D."/>
            <person name="Gharbi K."/>
            <person name="Hall N."/>
            <person name="Watson M."/>
            <person name="Adriaenssens E.M."/>
            <person name="Foster-Nyarko E."/>
            <person name="Jarju S."/>
            <person name="Secka A."/>
            <person name="Antonio M."/>
            <person name="Oren A."/>
            <person name="Chaudhuri R.R."/>
            <person name="La Ragione R."/>
            <person name="Hildebrand F."/>
            <person name="Pallen M.J."/>
        </authorList>
    </citation>
    <scope>NUCLEOTIDE SEQUENCE</scope>
    <source>
        <strain evidence="2">ChiBcec8-13705</strain>
    </source>
</reference>